<accession>A0A2N5KYQ6</accession>
<keyword evidence="4" id="KW-0378">Hydrolase</keyword>
<proteinExistence type="inferred from homology"/>
<organism evidence="8 9">
    <name type="scientific">Lactobacillus crispatus</name>
    <dbReference type="NCBI Taxonomy" id="47770"/>
    <lineage>
        <taxon>Bacteria</taxon>
        <taxon>Bacillati</taxon>
        <taxon>Bacillota</taxon>
        <taxon>Bacilli</taxon>
        <taxon>Lactobacillales</taxon>
        <taxon>Lactobacillaceae</taxon>
        <taxon>Lactobacillus</taxon>
    </lineage>
</organism>
<dbReference type="RefSeq" id="WP_005727656.1">
    <property type="nucleotide sequence ID" value="NZ_JABERP010000036.1"/>
</dbReference>
<gene>
    <name evidence="8" type="ORF">CYJ79_05385</name>
</gene>
<evidence type="ECO:0000256" key="5">
    <source>
        <dbReference type="ARBA" id="ARBA00022833"/>
    </source>
</evidence>
<comment type="caution">
    <text evidence="8">The sequence shown here is derived from an EMBL/GenBank/DDBJ whole genome shotgun (WGS) entry which is preliminary data.</text>
</comment>
<dbReference type="CDD" id="cd08071">
    <property type="entry name" value="MPN_DUF2466"/>
    <property type="match status" value="1"/>
</dbReference>
<dbReference type="EMBL" id="PKIW01000020">
    <property type="protein sequence ID" value="PLT11380.1"/>
    <property type="molecule type" value="Genomic_DNA"/>
</dbReference>
<dbReference type="InterPro" id="IPR037518">
    <property type="entry name" value="MPN"/>
</dbReference>
<evidence type="ECO:0000313" key="8">
    <source>
        <dbReference type="EMBL" id="PLT11380.1"/>
    </source>
</evidence>
<comment type="similarity">
    <text evidence="1">Belongs to the UPF0758 family.</text>
</comment>
<dbReference type="GO" id="GO:0006508">
    <property type="term" value="P:proteolysis"/>
    <property type="evidence" value="ECO:0007669"/>
    <property type="project" value="UniProtKB-KW"/>
</dbReference>
<dbReference type="InterPro" id="IPR025657">
    <property type="entry name" value="RadC_JAB"/>
</dbReference>
<protein>
    <recommendedName>
        <fullName evidence="7">MPN domain-containing protein</fullName>
    </recommendedName>
</protein>
<dbReference type="InterPro" id="IPR001405">
    <property type="entry name" value="UPF0758"/>
</dbReference>
<keyword evidence="2" id="KW-0645">Protease</keyword>
<feature type="domain" description="MPN" evidence="7">
    <location>
        <begin position="77"/>
        <end position="199"/>
    </location>
</feature>
<keyword evidence="6" id="KW-0482">Metalloprotease</keyword>
<evidence type="ECO:0000256" key="4">
    <source>
        <dbReference type="ARBA" id="ARBA00022801"/>
    </source>
</evidence>
<dbReference type="GO" id="GO:0008237">
    <property type="term" value="F:metallopeptidase activity"/>
    <property type="evidence" value="ECO:0007669"/>
    <property type="project" value="UniProtKB-KW"/>
</dbReference>
<evidence type="ECO:0000256" key="1">
    <source>
        <dbReference type="ARBA" id="ARBA00010243"/>
    </source>
</evidence>
<dbReference type="AlphaFoldDB" id="A0A2N5KYQ6"/>
<dbReference type="InterPro" id="IPR020891">
    <property type="entry name" value="UPF0758_CS"/>
</dbReference>
<name>A0A2N5KYQ6_9LACO</name>
<evidence type="ECO:0000259" key="7">
    <source>
        <dbReference type="PROSITE" id="PS50249"/>
    </source>
</evidence>
<dbReference type="Proteomes" id="UP000235119">
    <property type="component" value="Unassembled WGS sequence"/>
</dbReference>
<dbReference type="Gene3D" id="3.40.140.10">
    <property type="entry name" value="Cytidine Deaminase, domain 2"/>
    <property type="match status" value="1"/>
</dbReference>
<evidence type="ECO:0000256" key="2">
    <source>
        <dbReference type="ARBA" id="ARBA00022670"/>
    </source>
</evidence>
<evidence type="ECO:0000256" key="3">
    <source>
        <dbReference type="ARBA" id="ARBA00022723"/>
    </source>
</evidence>
<evidence type="ECO:0000256" key="6">
    <source>
        <dbReference type="ARBA" id="ARBA00023049"/>
    </source>
</evidence>
<dbReference type="Pfam" id="PF04002">
    <property type="entry name" value="RadC"/>
    <property type="match status" value="1"/>
</dbReference>
<dbReference type="PANTHER" id="PTHR30471:SF3">
    <property type="entry name" value="UPF0758 PROTEIN YEES-RELATED"/>
    <property type="match status" value="1"/>
</dbReference>
<keyword evidence="3" id="KW-0479">Metal-binding</keyword>
<evidence type="ECO:0000313" key="9">
    <source>
        <dbReference type="Proteomes" id="UP000235119"/>
    </source>
</evidence>
<dbReference type="PROSITE" id="PS01302">
    <property type="entry name" value="UPF0758"/>
    <property type="match status" value="1"/>
</dbReference>
<reference evidence="8 9" key="1">
    <citation type="submission" date="2017-12" db="EMBL/GenBank/DDBJ databases">
        <title>Phylogenetic diversity of female urinary microbiome.</title>
        <authorList>
            <person name="Thomas-White K."/>
            <person name="Wolfe A.J."/>
        </authorList>
    </citation>
    <scope>NUCLEOTIDE SEQUENCE [LARGE SCALE GENOMIC DNA]</scope>
    <source>
        <strain evidence="8 9">UMB0085</strain>
    </source>
</reference>
<sequence>MTRRNYKEKNIQEMNMEDLIKTVSDDLSHYDKLKTLEGVKKEMSVGLFSNNLSERGLKAYIRLLELELRLATTREPIFHDSRGFGDYLAGKYAEPDHEEMHLISLSNQGQIISDDLVGSGTVENSAISVPLIVKTLCLNGAANFIVVHNHPSGSMKPSKADLKMTDSIKNLSELIKVRMLDHFIVGNGNYFSFAEHGLLGD</sequence>
<keyword evidence="5" id="KW-0862">Zinc</keyword>
<dbReference type="GO" id="GO:0046872">
    <property type="term" value="F:metal ion binding"/>
    <property type="evidence" value="ECO:0007669"/>
    <property type="project" value="UniProtKB-KW"/>
</dbReference>
<dbReference type="PROSITE" id="PS50249">
    <property type="entry name" value="MPN"/>
    <property type="match status" value="1"/>
</dbReference>
<dbReference type="PANTHER" id="PTHR30471">
    <property type="entry name" value="DNA REPAIR PROTEIN RADC"/>
    <property type="match status" value="1"/>
</dbReference>